<feature type="non-terminal residue" evidence="1">
    <location>
        <position position="75"/>
    </location>
</feature>
<feature type="non-terminal residue" evidence="1">
    <location>
        <position position="1"/>
    </location>
</feature>
<dbReference type="Proteomes" id="UP001177140">
    <property type="component" value="Unassembled WGS sequence"/>
</dbReference>
<dbReference type="PANTHER" id="PTHR36076:SF1">
    <property type="entry name" value="THIOREDOXIN SUPERFAMILY PROTEIN"/>
    <property type="match status" value="1"/>
</dbReference>
<organism evidence="1 2">
    <name type="scientific">Papaver nudicaule</name>
    <name type="common">Iceland poppy</name>
    <dbReference type="NCBI Taxonomy" id="74823"/>
    <lineage>
        <taxon>Eukaryota</taxon>
        <taxon>Viridiplantae</taxon>
        <taxon>Streptophyta</taxon>
        <taxon>Embryophyta</taxon>
        <taxon>Tracheophyta</taxon>
        <taxon>Spermatophyta</taxon>
        <taxon>Magnoliopsida</taxon>
        <taxon>Ranunculales</taxon>
        <taxon>Papaveraceae</taxon>
        <taxon>Papaveroideae</taxon>
        <taxon>Papaver</taxon>
    </lineage>
</organism>
<accession>A0AA41S936</accession>
<comment type="caution">
    <text evidence="1">The sequence shown here is derived from an EMBL/GenBank/DDBJ whole genome shotgun (WGS) entry which is preliminary data.</text>
</comment>
<keyword evidence="2" id="KW-1185">Reference proteome</keyword>
<dbReference type="EMBL" id="JAJJMA010123227">
    <property type="protein sequence ID" value="MCL7032412.1"/>
    <property type="molecule type" value="Genomic_DNA"/>
</dbReference>
<protein>
    <submittedName>
        <fullName evidence="1">Uncharacterized protein</fullName>
    </submittedName>
</protein>
<proteinExistence type="predicted"/>
<evidence type="ECO:0000313" key="1">
    <source>
        <dbReference type="EMBL" id="MCL7032412.1"/>
    </source>
</evidence>
<gene>
    <name evidence="1" type="ORF">MKW94_006757</name>
</gene>
<dbReference type="PANTHER" id="PTHR36076">
    <property type="entry name" value="THIOREDOXIN SUPERFAMILY PROTEIN"/>
    <property type="match status" value="1"/>
</dbReference>
<dbReference type="AlphaFoldDB" id="A0AA41S936"/>
<evidence type="ECO:0000313" key="2">
    <source>
        <dbReference type="Proteomes" id="UP001177140"/>
    </source>
</evidence>
<reference evidence="1" key="1">
    <citation type="submission" date="2022-03" db="EMBL/GenBank/DDBJ databases">
        <title>A functionally conserved STORR gene fusion in Papaver species that diverged 16.8 million years ago.</title>
        <authorList>
            <person name="Catania T."/>
        </authorList>
    </citation>
    <scope>NUCLEOTIDE SEQUENCE</scope>
    <source>
        <strain evidence="1">S-191538</strain>
    </source>
</reference>
<name>A0AA41S936_PAPNU</name>
<sequence length="75" mass="8435">SPTSGGLFELLKLTCDVDCLINMENTPFFDRMISNLRSTSKYYTGYPKDLGPSKVISFTSEREFVQLLHEGQPVA</sequence>